<evidence type="ECO:0000256" key="3">
    <source>
        <dbReference type="ARBA" id="ARBA00008989"/>
    </source>
</evidence>
<evidence type="ECO:0000256" key="6">
    <source>
        <dbReference type="ARBA" id="ARBA00022723"/>
    </source>
</evidence>
<evidence type="ECO:0000256" key="8">
    <source>
        <dbReference type="ARBA" id="ARBA00023211"/>
    </source>
</evidence>
<comment type="catalytic activity">
    <reaction evidence="1">
        <text>beta-D-fructose 1,6-bisphosphate + H2O = beta-D-fructose 6-phosphate + phosphate</text>
        <dbReference type="Rhea" id="RHEA:11064"/>
        <dbReference type="ChEBI" id="CHEBI:15377"/>
        <dbReference type="ChEBI" id="CHEBI:32966"/>
        <dbReference type="ChEBI" id="CHEBI:43474"/>
        <dbReference type="ChEBI" id="CHEBI:57634"/>
        <dbReference type="EC" id="3.1.3.11"/>
    </reaction>
</comment>
<evidence type="ECO:0000256" key="9">
    <source>
        <dbReference type="ARBA" id="ARBA00023277"/>
    </source>
</evidence>
<organism evidence="11 12">
    <name type="scientific">Amycolatopsis ultiminotia</name>
    <dbReference type="NCBI Taxonomy" id="543629"/>
    <lineage>
        <taxon>Bacteria</taxon>
        <taxon>Bacillati</taxon>
        <taxon>Actinomycetota</taxon>
        <taxon>Actinomycetes</taxon>
        <taxon>Pseudonocardiales</taxon>
        <taxon>Pseudonocardiaceae</taxon>
        <taxon>Amycolatopsis</taxon>
    </lineage>
</organism>
<accession>A0ABP6V9D4</accession>
<keyword evidence="6" id="KW-0479">Metal-binding</keyword>
<dbReference type="InterPro" id="IPR004464">
    <property type="entry name" value="FBPase_class-2/SBPase"/>
</dbReference>
<sequence>MTVSLIVLLADVGKLATVYFGAVVVIGDGEKNNAPLLHNGAHVGNGHGPACDLAVDPIDGMSLTASGQQNAISGMAVSDRRTTQARCSSRT</sequence>
<evidence type="ECO:0000313" key="12">
    <source>
        <dbReference type="Proteomes" id="UP001500689"/>
    </source>
</evidence>
<dbReference type="PANTHER" id="PTHR30447">
    <property type="entry name" value="FRUCTOSE-1,6-BISPHOSPHATASE CLASS 2"/>
    <property type="match status" value="1"/>
</dbReference>
<comment type="caution">
    <text evidence="11">The sequence shown here is derived from an EMBL/GenBank/DDBJ whole genome shotgun (WGS) entry which is preliminary data.</text>
</comment>
<evidence type="ECO:0000256" key="4">
    <source>
        <dbReference type="ARBA" id="ARBA00013093"/>
    </source>
</evidence>
<dbReference type="Pfam" id="PF03320">
    <property type="entry name" value="FBPase_glpX"/>
    <property type="match status" value="1"/>
</dbReference>
<proteinExistence type="inferred from homology"/>
<gene>
    <name evidence="11" type="ORF">GCM10022222_09810</name>
</gene>
<dbReference type="EMBL" id="BAAAZN010000001">
    <property type="protein sequence ID" value="GAA3528802.1"/>
    <property type="molecule type" value="Genomic_DNA"/>
</dbReference>
<comment type="pathway">
    <text evidence="2">Carbohydrate biosynthesis; gluconeogenesis.</text>
</comment>
<keyword evidence="7" id="KW-0378">Hydrolase</keyword>
<evidence type="ECO:0000256" key="10">
    <source>
        <dbReference type="ARBA" id="ARBA00032412"/>
    </source>
</evidence>
<dbReference type="Proteomes" id="UP001500689">
    <property type="component" value="Unassembled WGS sequence"/>
</dbReference>
<keyword evidence="8" id="KW-0464">Manganese</keyword>
<dbReference type="Gene3D" id="3.30.540.10">
    <property type="entry name" value="Fructose-1,6-Bisphosphatase, subunit A, domain 1"/>
    <property type="match status" value="1"/>
</dbReference>
<keyword evidence="12" id="KW-1185">Reference proteome</keyword>
<evidence type="ECO:0000313" key="11">
    <source>
        <dbReference type="EMBL" id="GAA3528802.1"/>
    </source>
</evidence>
<comment type="similarity">
    <text evidence="3">Belongs to the FBPase class 2 family.</text>
</comment>
<evidence type="ECO:0000256" key="5">
    <source>
        <dbReference type="ARBA" id="ARBA00014392"/>
    </source>
</evidence>
<name>A0ABP6V9D4_9PSEU</name>
<dbReference type="EC" id="3.1.3.11" evidence="4"/>
<keyword evidence="9" id="KW-0119">Carbohydrate metabolism</keyword>
<evidence type="ECO:0000256" key="7">
    <source>
        <dbReference type="ARBA" id="ARBA00022801"/>
    </source>
</evidence>
<protein>
    <recommendedName>
        <fullName evidence="5">Fructose-1,6-bisphosphatase class 2</fullName>
        <ecNumber evidence="4">3.1.3.11</ecNumber>
    </recommendedName>
    <alternativeName>
        <fullName evidence="10">D-fructose-1,6-bisphosphate 1-phosphohydrolase class 2</fullName>
    </alternativeName>
</protein>
<reference evidence="12" key="1">
    <citation type="journal article" date="2019" name="Int. J. Syst. Evol. Microbiol.">
        <title>The Global Catalogue of Microorganisms (GCM) 10K type strain sequencing project: providing services to taxonomists for standard genome sequencing and annotation.</title>
        <authorList>
            <consortium name="The Broad Institute Genomics Platform"/>
            <consortium name="The Broad Institute Genome Sequencing Center for Infectious Disease"/>
            <person name="Wu L."/>
            <person name="Ma J."/>
        </authorList>
    </citation>
    <scope>NUCLEOTIDE SEQUENCE [LARGE SCALE GENOMIC DNA]</scope>
    <source>
        <strain evidence="12">JCM 16898</strain>
    </source>
</reference>
<dbReference type="SUPFAM" id="SSF56655">
    <property type="entry name" value="Carbohydrate phosphatase"/>
    <property type="match status" value="1"/>
</dbReference>
<evidence type="ECO:0000256" key="2">
    <source>
        <dbReference type="ARBA" id="ARBA00004742"/>
    </source>
</evidence>
<evidence type="ECO:0000256" key="1">
    <source>
        <dbReference type="ARBA" id="ARBA00001273"/>
    </source>
</evidence>
<dbReference type="PANTHER" id="PTHR30447:SF0">
    <property type="entry name" value="FRUCTOSE-1,6-BISPHOSPHATASE 1 CLASS 2-RELATED"/>
    <property type="match status" value="1"/>
</dbReference>